<feature type="region of interest" description="Disordered" evidence="2">
    <location>
        <begin position="52"/>
        <end position="72"/>
    </location>
</feature>
<comment type="caution">
    <text evidence="4">The sequence shown here is derived from an EMBL/GenBank/DDBJ whole genome shotgun (WGS) entry which is preliminary data.</text>
</comment>
<dbReference type="PANTHER" id="PTHR31286">
    <property type="entry name" value="GLYCINE-RICH CELL WALL STRUCTURAL PROTEIN 1.8-LIKE"/>
    <property type="match status" value="1"/>
</dbReference>
<protein>
    <recommendedName>
        <fullName evidence="3">CCHC-type domain-containing protein</fullName>
    </recommendedName>
</protein>
<dbReference type="InterPro" id="IPR025558">
    <property type="entry name" value="DUF4283"/>
</dbReference>
<dbReference type="PROSITE" id="PS50158">
    <property type="entry name" value="ZF_CCHC"/>
    <property type="match status" value="1"/>
</dbReference>
<dbReference type="InterPro" id="IPR000477">
    <property type="entry name" value="RT_dom"/>
</dbReference>
<sequence length="599" mass="68989">MSNENPSVLPILSNTLVAVRRMGISRFNLQTSLERSGSPVLVVDQRVQKKVKNNKGDGEEQTNSVLEERETEVMEVESVRGSAARNECDDSGIQQTDIPNMRIHGINIGKTTYASMVADSPTSLKTLNSGCGINNDEVIVLEDDYIIDRPVGEVHLTDLDNNYFLVKFADERDYIKVLTEGPWTIYESYLTVQPWSRNFSTVEKYSYQVIIWIRLPGLPYRYYTKALFRLIATMVGDVVKIDYNIQVGERGNFARLAVLVDLNKPLIPCIGIDGVKRKIEYEELHQICFHCGVYGHVKEQCMKWLYGPWMVLENCMKRTEQNRQKSNTRVNESVSTWSRFAALEEARNESELASEEKLEGLLDLGFVGPDFTWTKGNLHHRLDRRLANNSWCTNFEDSRVFHLDCLGLDHRPIILWNQDVDIEVNISSFRNQVAAWNSETFGHIGKRNKRSIVRIHGVDRAMQHTNLESLARLEVFYPTRGIRQGDQLSPYILVLCMERPAQPIQFEINRNRWKPFRTDKHGPDISHLLFSDDMILSAEASIEQLDVIRNVLDHFCIVSGHKITMEKTTIYFFRNVSLELKNIINRDFGFTMVDDRCNP</sequence>
<dbReference type="GO" id="GO:0008270">
    <property type="term" value="F:zinc ion binding"/>
    <property type="evidence" value="ECO:0007669"/>
    <property type="project" value="UniProtKB-KW"/>
</dbReference>
<keyword evidence="1" id="KW-0862">Zinc</keyword>
<dbReference type="EMBL" id="VEPZ02001149">
    <property type="protein sequence ID" value="KAE8691300.1"/>
    <property type="molecule type" value="Genomic_DNA"/>
</dbReference>
<evidence type="ECO:0000259" key="3">
    <source>
        <dbReference type="PROSITE" id="PS50158"/>
    </source>
</evidence>
<name>A0A6A2ZI88_HIBSY</name>
<dbReference type="AlphaFoldDB" id="A0A6A2ZI88"/>
<reference evidence="4" key="1">
    <citation type="submission" date="2019-09" db="EMBL/GenBank/DDBJ databases">
        <title>Draft genome information of white flower Hibiscus syriacus.</title>
        <authorList>
            <person name="Kim Y.-M."/>
        </authorList>
    </citation>
    <scope>NUCLEOTIDE SEQUENCE [LARGE SCALE GENOMIC DNA]</scope>
    <source>
        <strain evidence="4">YM2019G1</strain>
    </source>
</reference>
<evidence type="ECO:0000256" key="1">
    <source>
        <dbReference type="PROSITE-ProRule" id="PRU00047"/>
    </source>
</evidence>
<accession>A0A6A2ZI88</accession>
<keyword evidence="1" id="KW-0863">Zinc-finger</keyword>
<evidence type="ECO:0000313" key="5">
    <source>
        <dbReference type="Proteomes" id="UP000436088"/>
    </source>
</evidence>
<dbReference type="Pfam" id="PF00078">
    <property type="entry name" value="RVT_1"/>
    <property type="match status" value="1"/>
</dbReference>
<dbReference type="InterPro" id="IPR040256">
    <property type="entry name" value="At4g02000-like"/>
</dbReference>
<evidence type="ECO:0000313" key="4">
    <source>
        <dbReference type="EMBL" id="KAE8691300.1"/>
    </source>
</evidence>
<evidence type="ECO:0000256" key="2">
    <source>
        <dbReference type="SAM" id="MobiDB-lite"/>
    </source>
</evidence>
<keyword evidence="5" id="KW-1185">Reference proteome</keyword>
<organism evidence="4 5">
    <name type="scientific">Hibiscus syriacus</name>
    <name type="common">Rose of Sharon</name>
    <dbReference type="NCBI Taxonomy" id="106335"/>
    <lineage>
        <taxon>Eukaryota</taxon>
        <taxon>Viridiplantae</taxon>
        <taxon>Streptophyta</taxon>
        <taxon>Embryophyta</taxon>
        <taxon>Tracheophyta</taxon>
        <taxon>Spermatophyta</taxon>
        <taxon>Magnoliopsida</taxon>
        <taxon>eudicotyledons</taxon>
        <taxon>Gunneridae</taxon>
        <taxon>Pentapetalae</taxon>
        <taxon>rosids</taxon>
        <taxon>malvids</taxon>
        <taxon>Malvales</taxon>
        <taxon>Malvaceae</taxon>
        <taxon>Malvoideae</taxon>
        <taxon>Hibiscus</taxon>
    </lineage>
</organism>
<keyword evidence="1" id="KW-0479">Metal-binding</keyword>
<dbReference type="PANTHER" id="PTHR31286:SF99">
    <property type="entry name" value="DUF4283 DOMAIN-CONTAINING PROTEIN"/>
    <property type="match status" value="1"/>
</dbReference>
<dbReference type="Pfam" id="PF14111">
    <property type="entry name" value="DUF4283"/>
    <property type="match status" value="1"/>
</dbReference>
<dbReference type="GO" id="GO:0003676">
    <property type="term" value="F:nucleic acid binding"/>
    <property type="evidence" value="ECO:0007669"/>
    <property type="project" value="InterPro"/>
</dbReference>
<proteinExistence type="predicted"/>
<dbReference type="InterPro" id="IPR001878">
    <property type="entry name" value="Znf_CCHC"/>
</dbReference>
<feature type="domain" description="CCHC-type" evidence="3">
    <location>
        <begin position="288"/>
        <end position="301"/>
    </location>
</feature>
<gene>
    <name evidence="4" type="ORF">F3Y22_tig00110890pilonHSYRG00751</name>
</gene>
<dbReference type="Proteomes" id="UP000436088">
    <property type="component" value="Unassembled WGS sequence"/>
</dbReference>